<keyword evidence="1" id="KW-1133">Transmembrane helix</keyword>
<evidence type="ECO:0000313" key="3">
    <source>
        <dbReference type="Proteomes" id="UP000499080"/>
    </source>
</evidence>
<gene>
    <name evidence="2" type="ORF">AVEN_134492_1</name>
</gene>
<keyword evidence="1" id="KW-0812">Transmembrane</keyword>
<reference evidence="2 3" key="1">
    <citation type="journal article" date="2019" name="Sci. Rep.">
        <title>Orb-weaving spider Araneus ventricosus genome elucidates the spidroin gene catalogue.</title>
        <authorList>
            <person name="Kono N."/>
            <person name="Nakamura H."/>
            <person name="Ohtoshi R."/>
            <person name="Moran D.A.P."/>
            <person name="Shinohara A."/>
            <person name="Yoshida Y."/>
            <person name="Fujiwara M."/>
            <person name="Mori M."/>
            <person name="Tomita M."/>
            <person name="Arakawa K."/>
        </authorList>
    </citation>
    <scope>NUCLEOTIDE SEQUENCE [LARGE SCALE GENOMIC DNA]</scope>
</reference>
<dbReference type="AlphaFoldDB" id="A0A4Y2WUQ9"/>
<dbReference type="EMBL" id="BGPR01064688">
    <property type="protein sequence ID" value="GBO39617.1"/>
    <property type="molecule type" value="Genomic_DNA"/>
</dbReference>
<evidence type="ECO:0000313" key="2">
    <source>
        <dbReference type="EMBL" id="GBO39617.1"/>
    </source>
</evidence>
<keyword evidence="3" id="KW-1185">Reference proteome</keyword>
<name>A0A4Y2WUQ9_ARAVE</name>
<keyword evidence="1" id="KW-0472">Membrane</keyword>
<dbReference type="Proteomes" id="UP000499080">
    <property type="component" value="Unassembled WGS sequence"/>
</dbReference>
<feature type="transmembrane region" description="Helical" evidence="1">
    <location>
        <begin position="37"/>
        <end position="56"/>
    </location>
</feature>
<comment type="caution">
    <text evidence="2">The sequence shown here is derived from an EMBL/GenBank/DDBJ whole genome shotgun (WGS) entry which is preliminary data.</text>
</comment>
<dbReference type="OrthoDB" id="6431611at2759"/>
<evidence type="ECO:0000256" key="1">
    <source>
        <dbReference type="SAM" id="Phobius"/>
    </source>
</evidence>
<sequence>MKTLFAEISIRKNEGIDDLISRYSTLKSFAEIIDEKLCFLMFCNVLLTATTVYYTLTIISHYGLNFNFAVLLCLCWNSVTSFVAQTTAATAFAESSMEIWRLINSHDHKQDSLFVRDRQVSSINVEQEIYLTVWKIVPIKRSFIFGTFGTIITYVMLFNSIDTATCSRH</sequence>
<feature type="transmembrane region" description="Helical" evidence="1">
    <location>
        <begin position="143"/>
        <end position="161"/>
    </location>
</feature>
<accession>A0A4Y2WUQ9</accession>
<proteinExistence type="predicted"/>
<organism evidence="2 3">
    <name type="scientific">Araneus ventricosus</name>
    <name type="common">Orbweaver spider</name>
    <name type="synonym">Epeira ventricosa</name>
    <dbReference type="NCBI Taxonomy" id="182803"/>
    <lineage>
        <taxon>Eukaryota</taxon>
        <taxon>Metazoa</taxon>
        <taxon>Ecdysozoa</taxon>
        <taxon>Arthropoda</taxon>
        <taxon>Chelicerata</taxon>
        <taxon>Arachnida</taxon>
        <taxon>Araneae</taxon>
        <taxon>Araneomorphae</taxon>
        <taxon>Entelegynae</taxon>
        <taxon>Araneoidea</taxon>
        <taxon>Araneidae</taxon>
        <taxon>Araneus</taxon>
    </lineage>
</organism>
<protein>
    <submittedName>
        <fullName evidence="2">Uncharacterized protein</fullName>
    </submittedName>
</protein>